<name>F4RNV6_MELLP</name>
<dbReference type="HOGENOM" id="CLU_794712_0_0_1"/>
<feature type="region of interest" description="Disordered" evidence="1">
    <location>
        <begin position="187"/>
        <end position="206"/>
    </location>
</feature>
<gene>
    <name evidence="2" type="ORF">MELLADRAFT_107299</name>
</gene>
<feature type="compositionally biased region" description="Acidic residues" evidence="1">
    <location>
        <begin position="121"/>
        <end position="130"/>
    </location>
</feature>
<proteinExistence type="predicted"/>
<dbReference type="InParanoid" id="F4RNV6"/>
<evidence type="ECO:0000256" key="1">
    <source>
        <dbReference type="SAM" id="MobiDB-lite"/>
    </source>
</evidence>
<dbReference type="RefSeq" id="XP_007410868.1">
    <property type="nucleotide sequence ID" value="XM_007410806.1"/>
</dbReference>
<accession>F4RNV6</accession>
<keyword evidence="3" id="KW-1185">Reference proteome</keyword>
<evidence type="ECO:0000313" key="2">
    <source>
        <dbReference type="EMBL" id="EGG05812.1"/>
    </source>
</evidence>
<feature type="compositionally biased region" description="Low complexity" evidence="1">
    <location>
        <begin position="334"/>
        <end position="343"/>
    </location>
</feature>
<reference evidence="3" key="1">
    <citation type="journal article" date="2011" name="Proc. Natl. Acad. Sci. U.S.A.">
        <title>Obligate biotrophy features unraveled by the genomic analysis of rust fungi.</title>
        <authorList>
            <person name="Duplessis S."/>
            <person name="Cuomo C.A."/>
            <person name="Lin Y.-C."/>
            <person name="Aerts A."/>
            <person name="Tisserant E."/>
            <person name="Veneault-Fourrey C."/>
            <person name="Joly D.L."/>
            <person name="Hacquard S."/>
            <person name="Amselem J."/>
            <person name="Cantarel B.L."/>
            <person name="Chiu R."/>
            <person name="Coutinho P.M."/>
            <person name="Feau N."/>
            <person name="Field M."/>
            <person name="Frey P."/>
            <person name="Gelhaye E."/>
            <person name="Goldberg J."/>
            <person name="Grabherr M.G."/>
            <person name="Kodira C.D."/>
            <person name="Kohler A."/>
            <person name="Kuees U."/>
            <person name="Lindquist E.A."/>
            <person name="Lucas S.M."/>
            <person name="Mago R."/>
            <person name="Mauceli E."/>
            <person name="Morin E."/>
            <person name="Murat C."/>
            <person name="Pangilinan J.L."/>
            <person name="Park R."/>
            <person name="Pearson M."/>
            <person name="Quesneville H."/>
            <person name="Rouhier N."/>
            <person name="Sakthikumar S."/>
            <person name="Salamov A.A."/>
            <person name="Schmutz J."/>
            <person name="Selles B."/>
            <person name="Shapiro H."/>
            <person name="Tanguay P."/>
            <person name="Tuskan G.A."/>
            <person name="Henrissat B."/>
            <person name="Van de Peer Y."/>
            <person name="Rouze P."/>
            <person name="Ellis J.G."/>
            <person name="Dodds P.N."/>
            <person name="Schein J.E."/>
            <person name="Zhong S."/>
            <person name="Hamelin R.C."/>
            <person name="Grigoriev I.V."/>
            <person name="Szabo L.J."/>
            <person name="Martin F."/>
        </authorList>
    </citation>
    <scope>NUCLEOTIDE SEQUENCE [LARGE SCALE GENOMIC DNA]</scope>
    <source>
        <strain evidence="3">98AG31 / pathotype 3-4-7</strain>
    </source>
</reference>
<feature type="region of interest" description="Disordered" evidence="1">
    <location>
        <begin position="1"/>
        <end position="145"/>
    </location>
</feature>
<dbReference type="KEGG" id="mlr:MELLADRAFT_107299"/>
<organism evidence="3">
    <name type="scientific">Melampsora larici-populina (strain 98AG31 / pathotype 3-4-7)</name>
    <name type="common">Poplar leaf rust fungus</name>
    <dbReference type="NCBI Taxonomy" id="747676"/>
    <lineage>
        <taxon>Eukaryota</taxon>
        <taxon>Fungi</taxon>
        <taxon>Dikarya</taxon>
        <taxon>Basidiomycota</taxon>
        <taxon>Pucciniomycotina</taxon>
        <taxon>Pucciniomycetes</taxon>
        <taxon>Pucciniales</taxon>
        <taxon>Melampsoraceae</taxon>
        <taxon>Melampsora</taxon>
    </lineage>
</organism>
<sequence length="349" mass="38932">MTKIQSKSSLKPNSKPSKRKEIEKLSSDSEPTSDEDSDQDQEINQQLLDVLAQRTLSFLALDEPSTSNQTTSKRKRKELKDEDEEWTGIDDETIPLDDDLEDDQDTDQSESEGYSDLGESDRDDELDDGEDLLKTSCKVSKPPEDAEVIVFQDPSRSAPVNHDLVSLNSDRKSFMASLLKKQNAPVIADAKNNKKSSKEDSEEAHLRSLDRSLANLITTLSAPKSKAIQLDAILSTDLPPPLNPAKAARHPRRVRQELARAELRRSQAADREATMGNIVRASSSKTTTKRQKRMEDGTEDRERRERRARLDRGIGKGNGGMIKLSAREVKMVSKGDGFSSRGKSSGKRR</sequence>
<dbReference type="EMBL" id="GL883111">
    <property type="protein sequence ID" value="EGG05812.1"/>
    <property type="molecule type" value="Genomic_DNA"/>
</dbReference>
<feature type="compositionally biased region" description="Basic and acidic residues" evidence="1">
    <location>
        <begin position="259"/>
        <end position="273"/>
    </location>
</feature>
<dbReference type="VEuPathDB" id="FungiDB:MELLADRAFT_107299"/>
<dbReference type="Proteomes" id="UP000001072">
    <property type="component" value="Unassembled WGS sequence"/>
</dbReference>
<dbReference type="GeneID" id="18923127"/>
<dbReference type="AlphaFoldDB" id="F4RNV6"/>
<feature type="compositionally biased region" description="Acidic residues" evidence="1">
    <location>
        <begin position="31"/>
        <end position="41"/>
    </location>
</feature>
<feature type="compositionally biased region" description="Basic and acidic residues" evidence="1">
    <location>
        <begin position="196"/>
        <end position="206"/>
    </location>
</feature>
<protein>
    <submittedName>
        <fullName evidence="2">Uncharacterized protein</fullName>
    </submittedName>
</protein>
<evidence type="ECO:0000313" key="3">
    <source>
        <dbReference type="Proteomes" id="UP000001072"/>
    </source>
</evidence>
<feature type="compositionally biased region" description="Acidic residues" evidence="1">
    <location>
        <begin position="81"/>
        <end position="110"/>
    </location>
</feature>
<feature type="region of interest" description="Disordered" evidence="1">
    <location>
        <begin position="259"/>
        <end position="349"/>
    </location>
</feature>
<dbReference type="eggNOG" id="ENOG502SCJ8">
    <property type="taxonomic scope" value="Eukaryota"/>
</dbReference>
<dbReference type="OrthoDB" id="2506533at2759"/>
<feature type="compositionally biased region" description="Basic and acidic residues" evidence="1">
    <location>
        <begin position="293"/>
        <end position="314"/>
    </location>
</feature>
<feature type="compositionally biased region" description="Low complexity" evidence="1">
    <location>
        <begin position="1"/>
        <end position="15"/>
    </location>
</feature>